<accession>A0A9X4BIH5</accession>
<dbReference type="InterPro" id="IPR004891">
    <property type="entry name" value="Mercury-R_MerC"/>
</dbReference>
<proteinExistence type="predicted"/>
<feature type="transmembrane region" description="Helical" evidence="1">
    <location>
        <begin position="89"/>
        <end position="107"/>
    </location>
</feature>
<name>A0A9X4BIH5_9GAMM</name>
<dbReference type="EMBL" id="JAOVZO020000001">
    <property type="protein sequence ID" value="MDC8011114.1"/>
    <property type="molecule type" value="Genomic_DNA"/>
</dbReference>
<reference evidence="2" key="1">
    <citation type="submission" date="2023-02" db="EMBL/GenBank/DDBJ databases">
        <title>Tahibacter soli sp. nov. isolated from soil.</title>
        <authorList>
            <person name="Baek J.H."/>
            <person name="Lee J.K."/>
            <person name="Choi D.G."/>
            <person name="Jeon C.O."/>
        </authorList>
    </citation>
    <scope>NUCLEOTIDE SEQUENCE</scope>
    <source>
        <strain evidence="2">BL</strain>
    </source>
</reference>
<dbReference type="GO" id="GO:0015097">
    <property type="term" value="F:mercury ion transmembrane transporter activity"/>
    <property type="evidence" value="ECO:0007669"/>
    <property type="project" value="InterPro"/>
</dbReference>
<evidence type="ECO:0000313" key="2">
    <source>
        <dbReference type="EMBL" id="MDC8011114.1"/>
    </source>
</evidence>
<dbReference type="AlphaFoldDB" id="A0A9X4BIH5"/>
<sequence length="140" mass="14548">MISTRHSVWFDRAGLAVSGACAVHCALVPLAFALLPSLTLALLSLRDPAHGLAFALLRLARYEAWTIAAAIALAFGTSFVAWRRRGARRGLAFASAGALLLAAALAAPSPWSHAAFAVAGGFALCLAHRANLRAADIEST</sequence>
<feature type="transmembrane region" description="Helical" evidence="1">
    <location>
        <begin position="21"/>
        <end position="44"/>
    </location>
</feature>
<gene>
    <name evidence="2" type="ORF">OD750_000990</name>
</gene>
<feature type="transmembrane region" description="Helical" evidence="1">
    <location>
        <begin position="64"/>
        <end position="82"/>
    </location>
</feature>
<dbReference type="GO" id="GO:0016020">
    <property type="term" value="C:membrane"/>
    <property type="evidence" value="ECO:0007669"/>
    <property type="project" value="InterPro"/>
</dbReference>
<keyword evidence="1" id="KW-0812">Transmembrane</keyword>
<dbReference type="RefSeq" id="WP_263544530.1">
    <property type="nucleotide sequence ID" value="NZ_JAOVZO020000001.1"/>
</dbReference>
<protein>
    <submittedName>
        <fullName evidence="2">MerC family mercury resistance protein</fullName>
    </submittedName>
</protein>
<organism evidence="2 3">
    <name type="scientific">Tahibacter soli</name>
    <dbReference type="NCBI Taxonomy" id="2983605"/>
    <lineage>
        <taxon>Bacteria</taxon>
        <taxon>Pseudomonadati</taxon>
        <taxon>Pseudomonadota</taxon>
        <taxon>Gammaproteobacteria</taxon>
        <taxon>Lysobacterales</taxon>
        <taxon>Rhodanobacteraceae</taxon>
        <taxon>Tahibacter</taxon>
    </lineage>
</organism>
<dbReference type="Pfam" id="PF03203">
    <property type="entry name" value="MerC"/>
    <property type="match status" value="1"/>
</dbReference>
<dbReference type="Proteomes" id="UP001139971">
    <property type="component" value="Unassembled WGS sequence"/>
</dbReference>
<keyword evidence="3" id="KW-1185">Reference proteome</keyword>
<keyword evidence="1" id="KW-0472">Membrane</keyword>
<evidence type="ECO:0000256" key="1">
    <source>
        <dbReference type="SAM" id="Phobius"/>
    </source>
</evidence>
<comment type="caution">
    <text evidence="2">The sequence shown here is derived from an EMBL/GenBank/DDBJ whole genome shotgun (WGS) entry which is preliminary data.</text>
</comment>
<keyword evidence="1" id="KW-1133">Transmembrane helix</keyword>
<evidence type="ECO:0000313" key="3">
    <source>
        <dbReference type="Proteomes" id="UP001139971"/>
    </source>
</evidence>